<feature type="transmembrane region" description="Helical" evidence="1">
    <location>
        <begin position="12"/>
        <end position="35"/>
    </location>
</feature>
<evidence type="ECO:0000313" key="3">
    <source>
        <dbReference type="EMBL" id="QPZ40224.1"/>
    </source>
</evidence>
<reference evidence="3 4" key="1">
    <citation type="submission" date="2020-12" db="EMBL/GenBank/DDBJ databases">
        <title>Microbacterium sp. HY060.</title>
        <authorList>
            <person name="Zhou J."/>
        </authorList>
    </citation>
    <scope>NUCLEOTIDE SEQUENCE [LARGE SCALE GENOMIC DNA]</scope>
    <source>
        <strain evidence="3 4">HY60</strain>
    </source>
</reference>
<dbReference type="Proteomes" id="UP000662814">
    <property type="component" value="Chromosome"/>
</dbReference>
<proteinExistence type="predicted"/>
<keyword evidence="1" id="KW-1133">Transmembrane helix</keyword>
<evidence type="ECO:0000256" key="1">
    <source>
        <dbReference type="SAM" id="Phobius"/>
    </source>
</evidence>
<keyword evidence="1" id="KW-0812">Transmembrane</keyword>
<evidence type="ECO:0000313" key="4">
    <source>
        <dbReference type="Proteomes" id="UP000662814"/>
    </source>
</evidence>
<dbReference type="Pfam" id="PF07811">
    <property type="entry name" value="TadE"/>
    <property type="match status" value="1"/>
</dbReference>
<feature type="domain" description="TadE-like" evidence="2">
    <location>
        <begin position="6"/>
        <end position="48"/>
    </location>
</feature>
<evidence type="ECO:0000259" key="2">
    <source>
        <dbReference type="Pfam" id="PF07811"/>
    </source>
</evidence>
<keyword evidence="4" id="KW-1185">Reference proteome</keyword>
<keyword evidence="1" id="KW-0472">Membrane</keyword>
<protein>
    <submittedName>
        <fullName evidence="3">Pilus assembly protein</fullName>
    </submittedName>
</protein>
<dbReference type="EMBL" id="CP061169">
    <property type="protein sequence ID" value="QPZ40224.1"/>
    <property type="molecule type" value="Genomic_DNA"/>
</dbReference>
<dbReference type="InterPro" id="IPR012495">
    <property type="entry name" value="TadE-like_dom"/>
</dbReference>
<gene>
    <name evidence="3" type="ORF">HCR76_06765</name>
</gene>
<organism evidence="3 4">
    <name type="scientific">Paramicrobacterium chengjingii</name>
    <dbReference type="NCBI Taxonomy" id="2769067"/>
    <lineage>
        <taxon>Bacteria</taxon>
        <taxon>Bacillati</taxon>
        <taxon>Actinomycetota</taxon>
        <taxon>Actinomycetes</taxon>
        <taxon>Micrococcales</taxon>
        <taxon>Microbacteriaceae</taxon>
        <taxon>Paramicrobacterium</taxon>
    </lineage>
</organism>
<accession>A0ABX6YMX9</accession>
<name>A0ABX6YMX9_9MICO</name>
<sequence length="125" mass="13033">MRGDEGSAVAEFSLVAGLLTLLTMSVIQLSLGLLVRNTVLDAAAEGARTAALADTSLSDGIAHTRQLITTAIGSDYARHIDVSYQNWNGQPCTVVTVTTTLPIIGLIGIEQGLEVSGHAARETLD</sequence>